<accession>A0ABP6CTE3</accession>
<keyword evidence="2" id="KW-1185">Reference proteome</keyword>
<protein>
    <submittedName>
        <fullName evidence="1">Uncharacterized protein</fullName>
    </submittedName>
</protein>
<dbReference type="EMBL" id="BAAASJ010000012">
    <property type="protein sequence ID" value="GAA2623864.1"/>
    <property type="molecule type" value="Genomic_DNA"/>
</dbReference>
<organism evidence="1 2">
    <name type="scientific">Streptomyces vastus</name>
    <dbReference type="NCBI Taxonomy" id="285451"/>
    <lineage>
        <taxon>Bacteria</taxon>
        <taxon>Bacillati</taxon>
        <taxon>Actinomycetota</taxon>
        <taxon>Actinomycetes</taxon>
        <taxon>Kitasatosporales</taxon>
        <taxon>Streptomycetaceae</taxon>
        <taxon>Streptomyces</taxon>
    </lineage>
</organism>
<comment type="caution">
    <text evidence="1">The sequence shown here is derived from an EMBL/GenBank/DDBJ whole genome shotgun (WGS) entry which is preliminary data.</text>
</comment>
<dbReference type="RefSeq" id="WP_344387678.1">
    <property type="nucleotide sequence ID" value="NZ_BAAASJ010000012.1"/>
</dbReference>
<sequence length="61" mass="7161">MAGPEQLHWMIDSEVRIEQTRRRLARLREEGLFDRINLLQAGRIRVMASHSVQYSVQLVAE</sequence>
<reference evidence="2" key="1">
    <citation type="journal article" date="2019" name="Int. J. Syst. Evol. Microbiol.">
        <title>The Global Catalogue of Microorganisms (GCM) 10K type strain sequencing project: providing services to taxonomists for standard genome sequencing and annotation.</title>
        <authorList>
            <consortium name="The Broad Institute Genomics Platform"/>
            <consortium name="The Broad Institute Genome Sequencing Center for Infectious Disease"/>
            <person name="Wu L."/>
            <person name="Ma J."/>
        </authorList>
    </citation>
    <scope>NUCLEOTIDE SEQUENCE [LARGE SCALE GENOMIC DNA]</scope>
    <source>
        <strain evidence="2">JCM 4524</strain>
    </source>
</reference>
<proteinExistence type="predicted"/>
<dbReference type="Proteomes" id="UP001500151">
    <property type="component" value="Unassembled WGS sequence"/>
</dbReference>
<evidence type="ECO:0000313" key="2">
    <source>
        <dbReference type="Proteomes" id="UP001500151"/>
    </source>
</evidence>
<gene>
    <name evidence="1" type="ORF">GCM10010307_09600</name>
</gene>
<evidence type="ECO:0000313" key="1">
    <source>
        <dbReference type="EMBL" id="GAA2623864.1"/>
    </source>
</evidence>
<name>A0ABP6CTE3_9ACTN</name>